<comment type="caution">
    <text evidence="2">The sequence shown here is derived from an EMBL/GenBank/DDBJ whole genome shotgun (WGS) entry which is preliminary data.</text>
</comment>
<dbReference type="Pfam" id="PF01248">
    <property type="entry name" value="Ribosomal_L7Ae"/>
    <property type="match status" value="1"/>
</dbReference>
<dbReference type="InterPro" id="IPR004038">
    <property type="entry name" value="Ribosomal_eL8/eL30/eS12/Gad45"/>
</dbReference>
<dbReference type="Proteomes" id="UP000694308">
    <property type="component" value="Unassembled WGS sequence"/>
</dbReference>
<evidence type="ECO:0000313" key="3">
    <source>
        <dbReference type="Proteomes" id="UP000694308"/>
    </source>
</evidence>
<reference evidence="2" key="1">
    <citation type="submission" date="2020-12" db="EMBL/GenBank/DDBJ databases">
        <title>Clostridium thailandense sp. nov., a novel acetogenic bacterium isolated from peat land soil in Thailand.</title>
        <authorList>
            <person name="Chaikitkaew S."/>
            <person name="Birkeland N.K."/>
        </authorList>
    </citation>
    <scope>NUCLEOTIDE SEQUENCE</scope>
    <source>
        <strain evidence="2">PL3</strain>
    </source>
</reference>
<evidence type="ECO:0000313" key="2">
    <source>
        <dbReference type="EMBL" id="MBV7276238.1"/>
    </source>
</evidence>
<evidence type="ECO:0000259" key="1">
    <source>
        <dbReference type="Pfam" id="PF01248"/>
    </source>
</evidence>
<dbReference type="EMBL" id="JAEEGC010000165">
    <property type="protein sequence ID" value="MBV7276238.1"/>
    <property type="molecule type" value="Genomic_DNA"/>
</dbReference>
<feature type="domain" description="Ribosomal protein eL8/eL30/eS12/Gadd45" evidence="1">
    <location>
        <begin position="10"/>
        <end position="79"/>
    </location>
</feature>
<sequence length="80" mass="8565">MVYRLEGSKVVGVKQTVKAIKSGNVKTVYIAKDADDKLIQSVKILIDENSLEVVCINTMKELGRLCGIDVGAATAAVLND</sequence>
<organism evidence="2 3">
    <name type="scientific">Clostridium thailandense</name>
    <dbReference type="NCBI Taxonomy" id="2794346"/>
    <lineage>
        <taxon>Bacteria</taxon>
        <taxon>Bacillati</taxon>
        <taxon>Bacillota</taxon>
        <taxon>Clostridia</taxon>
        <taxon>Eubacteriales</taxon>
        <taxon>Clostridiaceae</taxon>
        <taxon>Clostridium</taxon>
    </lineage>
</organism>
<protein>
    <submittedName>
        <fullName evidence="2">Ribosomal L7Ae/L30e/S12e/Gadd45 family protein</fullName>
    </submittedName>
</protein>
<name>A0A949U4C6_9CLOT</name>
<dbReference type="AlphaFoldDB" id="A0A949U4C6"/>
<dbReference type="RefSeq" id="WP_218323281.1">
    <property type="nucleotide sequence ID" value="NZ_JAEEGC010000165.1"/>
</dbReference>
<gene>
    <name evidence="2" type="ORF">I6U48_25480</name>
</gene>
<accession>A0A949U4C6</accession>
<proteinExistence type="predicted"/>
<keyword evidence="3" id="KW-1185">Reference proteome</keyword>